<keyword evidence="2" id="KW-1185">Reference proteome</keyword>
<evidence type="ECO:0000313" key="1">
    <source>
        <dbReference type="EMBL" id="KZV37559.1"/>
    </source>
</evidence>
<dbReference type="EMBL" id="KV002640">
    <property type="protein sequence ID" value="KZV37559.1"/>
    <property type="molecule type" value="Genomic_DNA"/>
</dbReference>
<organism evidence="1 2">
    <name type="scientific">Dorcoceras hygrometricum</name>
    <dbReference type="NCBI Taxonomy" id="472368"/>
    <lineage>
        <taxon>Eukaryota</taxon>
        <taxon>Viridiplantae</taxon>
        <taxon>Streptophyta</taxon>
        <taxon>Embryophyta</taxon>
        <taxon>Tracheophyta</taxon>
        <taxon>Spermatophyta</taxon>
        <taxon>Magnoliopsida</taxon>
        <taxon>eudicotyledons</taxon>
        <taxon>Gunneridae</taxon>
        <taxon>Pentapetalae</taxon>
        <taxon>asterids</taxon>
        <taxon>lamiids</taxon>
        <taxon>Lamiales</taxon>
        <taxon>Gesneriaceae</taxon>
        <taxon>Didymocarpoideae</taxon>
        <taxon>Trichosporeae</taxon>
        <taxon>Loxocarpinae</taxon>
        <taxon>Dorcoceras</taxon>
    </lineage>
</organism>
<dbReference type="Proteomes" id="UP000250235">
    <property type="component" value="Unassembled WGS sequence"/>
</dbReference>
<dbReference type="AlphaFoldDB" id="A0A2Z7BT04"/>
<reference evidence="1 2" key="1">
    <citation type="journal article" date="2015" name="Proc. Natl. Acad. Sci. U.S.A.">
        <title>The resurrection genome of Boea hygrometrica: A blueprint for survival of dehydration.</title>
        <authorList>
            <person name="Xiao L."/>
            <person name="Yang G."/>
            <person name="Zhang L."/>
            <person name="Yang X."/>
            <person name="Zhao S."/>
            <person name="Ji Z."/>
            <person name="Zhou Q."/>
            <person name="Hu M."/>
            <person name="Wang Y."/>
            <person name="Chen M."/>
            <person name="Xu Y."/>
            <person name="Jin H."/>
            <person name="Xiao X."/>
            <person name="Hu G."/>
            <person name="Bao F."/>
            <person name="Hu Y."/>
            <person name="Wan P."/>
            <person name="Li L."/>
            <person name="Deng X."/>
            <person name="Kuang T."/>
            <person name="Xiang C."/>
            <person name="Zhu J.K."/>
            <person name="Oliver M.J."/>
            <person name="He Y."/>
        </authorList>
    </citation>
    <scope>NUCLEOTIDE SEQUENCE [LARGE SCALE GENOMIC DNA]</scope>
    <source>
        <strain evidence="2">cv. XS01</strain>
    </source>
</reference>
<gene>
    <name evidence="1" type="ORF">F511_42767</name>
</gene>
<evidence type="ECO:0000313" key="2">
    <source>
        <dbReference type="Proteomes" id="UP000250235"/>
    </source>
</evidence>
<dbReference type="OrthoDB" id="1931668at2759"/>
<proteinExistence type="predicted"/>
<protein>
    <submittedName>
        <fullName evidence="1">Uncharacterized protein</fullName>
    </submittedName>
</protein>
<sequence length="61" mass="7160">MNMMHRRRETTLGMVQELSPKKEKALTKNYIESRKLTVERACGWKFEVVDGDKSFAIDLNE</sequence>
<accession>A0A2Z7BT04</accession>
<name>A0A2Z7BT04_9LAMI</name>